<evidence type="ECO:0000313" key="2">
    <source>
        <dbReference type="EMBL" id="MBK4733228.1"/>
    </source>
</evidence>
<name>A0A934W5H5_9BURK</name>
<dbReference type="EMBL" id="JAEPBG010000001">
    <property type="protein sequence ID" value="MBK4733228.1"/>
    <property type="molecule type" value="Genomic_DNA"/>
</dbReference>
<keyword evidence="3" id="KW-1185">Reference proteome</keyword>
<comment type="caution">
    <text evidence="2">The sequence shown here is derived from an EMBL/GenBank/DDBJ whole genome shotgun (WGS) entry which is preliminary data.</text>
</comment>
<dbReference type="Proteomes" id="UP000622890">
    <property type="component" value="Unassembled WGS sequence"/>
</dbReference>
<evidence type="ECO:0000256" key="1">
    <source>
        <dbReference type="SAM" id="MobiDB-lite"/>
    </source>
</evidence>
<gene>
    <name evidence="2" type="ORF">JJB74_01165</name>
</gene>
<accession>A0A934W5H5</accession>
<feature type="region of interest" description="Disordered" evidence="1">
    <location>
        <begin position="1"/>
        <end position="26"/>
    </location>
</feature>
<feature type="compositionally biased region" description="Polar residues" evidence="1">
    <location>
        <begin position="1"/>
        <end position="21"/>
    </location>
</feature>
<dbReference type="RefSeq" id="WP_200589854.1">
    <property type="nucleotide sequence ID" value="NZ_JAEPBG010000001.1"/>
</dbReference>
<sequence>MNNVSSNTLPPITKANASQSNEKSRNVTGDDIAELLMKISRTIAFAVSGPIAILIEESNEQLQDINDLAARVGNLKNGFGDNTKIDLSKDPKKMQELKDIYGLMKRLVNEKVEMLVGNSLTKDFLESWSGMIENKKQLVNSEVSKLSSRATTAKQNETVPTDNASAIIKTMKETAGGFASRM</sequence>
<reference evidence="2" key="1">
    <citation type="submission" date="2021-01" db="EMBL/GenBank/DDBJ databases">
        <title>Genome sequence of strain Noviherbaspirillum sp. DKR-6.</title>
        <authorList>
            <person name="Chaudhary D.K."/>
        </authorList>
    </citation>
    <scope>NUCLEOTIDE SEQUENCE</scope>
    <source>
        <strain evidence="2">DKR-6</strain>
    </source>
</reference>
<protein>
    <submittedName>
        <fullName evidence="2">Uncharacterized protein</fullName>
    </submittedName>
</protein>
<evidence type="ECO:0000313" key="3">
    <source>
        <dbReference type="Proteomes" id="UP000622890"/>
    </source>
</evidence>
<dbReference type="AlphaFoldDB" id="A0A934W5H5"/>
<organism evidence="2 3">
    <name type="scientific">Noviherbaspirillum pedocola</name>
    <dbReference type="NCBI Taxonomy" id="2801341"/>
    <lineage>
        <taxon>Bacteria</taxon>
        <taxon>Pseudomonadati</taxon>
        <taxon>Pseudomonadota</taxon>
        <taxon>Betaproteobacteria</taxon>
        <taxon>Burkholderiales</taxon>
        <taxon>Oxalobacteraceae</taxon>
        <taxon>Noviherbaspirillum</taxon>
    </lineage>
</organism>
<proteinExistence type="predicted"/>